<organism evidence="1 2">
    <name type="scientific">Aspergillus taichungensis</name>
    <dbReference type="NCBI Taxonomy" id="482145"/>
    <lineage>
        <taxon>Eukaryota</taxon>
        <taxon>Fungi</taxon>
        <taxon>Dikarya</taxon>
        <taxon>Ascomycota</taxon>
        <taxon>Pezizomycotina</taxon>
        <taxon>Eurotiomycetes</taxon>
        <taxon>Eurotiomycetidae</taxon>
        <taxon>Eurotiales</taxon>
        <taxon>Aspergillaceae</taxon>
        <taxon>Aspergillus</taxon>
        <taxon>Aspergillus subgen. Circumdati</taxon>
    </lineage>
</organism>
<reference evidence="2" key="1">
    <citation type="submission" date="2017-12" db="EMBL/GenBank/DDBJ databases">
        <authorList>
            <consortium name="DOE Joint Genome Institute"/>
            <person name="Mondo S.J."/>
            <person name="Kjaerbolling I."/>
            <person name="Vesth T.C."/>
            <person name="Frisvad J.C."/>
            <person name="Nybo J.L."/>
            <person name="Theobald S."/>
            <person name="Kuo A."/>
            <person name="Bowyer P."/>
            <person name="Matsuda Y."/>
            <person name="Lyhne E.K."/>
            <person name="Kogle M.E."/>
            <person name="Clum A."/>
            <person name="Lipzen A."/>
            <person name="Salamov A."/>
            <person name="Ngan C.Y."/>
            <person name="Daum C."/>
            <person name="Chiniquy J."/>
            <person name="Barry K."/>
            <person name="LaButti K."/>
            <person name="Haridas S."/>
            <person name="Simmons B.A."/>
            <person name="Magnuson J.K."/>
            <person name="Mortensen U.H."/>
            <person name="Larsen T.O."/>
            <person name="Grigoriev I.V."/>
            <person name="Baker S.E."/>
            <person name="Andersen M.R."/>
            <person name="Nordberg H.P."/>
            <person name="Cantor M.N."/>
            <person name="Hua S.X."/>
        </authorList>
    </citation>
    <scope>NUCLEOTIDE SEQUENCE [LARGE SCALE GENOMIC DNA]</scope>
    <source>
        <strain evidence="2">IBT 19404</strain>
    </source>
</reference>
<protein>
    <submittedName>
        <fullName evidence="1">Uncharacterized protein</fullName>
    </submittedName>
</protein>
<dbReference type="EMBL" id="KZ559505">
    <property type="protein sequence ID" value="PLN85263.1"/>
    <property type="molecule type" value="Genomic_DNA"/>
</dbReference>
<proteinExistence type="predicted"/>
<dbReference type="AlphaFoldDB" id="A0A2J5I5P1"/>
<evidence type="ECO:0000313" key="1">
    <source>
        <dbReference type="EMBL" id="PLN85263.1"/>
    </source>
</evidence>
<evidence type="ECO:0000313" key="2">
    <source>
        <dbReference type="Proteomes" id="UP000235023"/>
    </source>
</evidence>
<accession>A0A2J5I5P1</accession>
<name>A0A2J5I5P1_9EURO</name>
<gene>
    <name evidence="1" type="ORF">BDW42DRAFT_160776</name>
</gene>
<keyword evidence="2" id="KW-1185">Reference proteome</keyword>
<sequence length="58" mass="6431">MVVMGRTVVGKGCGPWIELGWVSIFSESDSFSKGFRGEMERHAKGREIWMGLDVLALS</sequence>
<dbReference type="Proteomes" id="UP000235023">
    <property type="component" value="Unassembled WGS sequence"/>
</dbReference>